<organism evidence="8 9">
    <name type="scientific">Arthrobacter mangrovi</name>
    <dbReference type="NCBI Taxonomy" id="2966350"/>
    <lineage>
        <taxon>Bacteria</taxon>
        <taxon>Bacillati</taxon>
        <taxon>Actinomycetota</taxon>
        <taxon>Actinomycetes</taxon>
        <taxon>Micrococcales</taxon>
        <taxon>Micrococcaceae</taxon>
        <taxon>Arthrobacter</taxon>
    </lineage>
</organism>
<dbReference type="PRINTS" id="PR00411">
    <property type="entry name" value="PNDRDTASEI"/>
</dbReference>
<dbReference type="Gene3D" id="3.50.50.60">
    <property type="entry name" value="FAD/NAD(P)-binding domain"/>
    <property type="match status" value="2"/>
</dbReference>
<accession>A0ABQ5MY19</accession>
<evidence type="ECO:0000256" key="5">
    <source>
        <dbReference type="ARBA" id="ARBA00023027"/>
    </source>
</evidence>
<gene>
    <name evidence="8" type="ORF">AHIS1636_30240</name>
</gene>
<evidence type="ECO:0000313" key="9">
    <source>
        <dbReference type="Proteomes" id="UP001209654"/>
    </source>
</evidence>
<dbReference type="InterPro" id="IPR001100">
    <property type="entry name" value="Pyr_nuc-diS_OxRdtase"/>
</dbReference>
<feature type="domain" description="FAD/NAD(P)-binding" evidence="7">
    <location>
        <begin position="9"/>
        <end position="330"/>
    </location>
</feature>
<keyword evidence="9" id="KW-1185">Reference proteome</keyword>
<dbReference type="InterPro" id="IPR023753">
    <property type="entry name" value="FAD/NAD-binding_dom"/>
</dbReference>
<dbReference type="PANTHER" id="PTHR22912">
    <property type="entry name" value="DISULFIDE OXIDOREDUCTASE"/>
    <property type="match status" value="1"/>
</dbReference>
<evidence type="ECO:0000256" key="3">
    <source>
        <dbReference type="ARBA" id="ARBA00022630"/>
    </source>
</evidence>
<sequence length="485" mass="50153">MTNQTLAADVVVVGGGAVGENLAGRTAAAGLKTILVEKDLVGGECSYWACMPSKALLRPGTALAAARRVDGARQAATGVLDREAVLARRTAFTSDWKDTSQVEWVRGAGIELLRGTARLAGRKQVEVATDEGAIAIEARHAVVLATGSAPSVPPVRGLDGVPFWGTREATAAREVPRSLLVLGGGVSGVELAQAFARLGSTVTLVARRGLLSAYPKPAQRLVEAGLRADGVDVRLHTATESVAREGDGVRAQFTAANDGGTGASAVSPVSAERLLVATGRRPSLAALGLEQVGLVPEELRTDATGLVAGCPGQWLYAVGDAAGKVLLTHQGKYEARAAGDAIAARATGSLAAGGEPEPWSKYTATADERAVPSVVFTDPEVAMVGLTLEKARERGLDASATELPIAVAGSALHADGYDGWAQLVVDEDRKVLLGATFAGPDVSELLHAATIAVVGEVPLERLWHAVPAYPTISEVWLRLLEEYGL</sequence>
<evidence type="ECO:0000313" key="8">
    <source>
        <dbReference type="EMBL" id="GLB68582.1"/>
    </source>
</evidence>
<dbReference type="PIRSF" id="PIRSF000350">
    <property type="entry name" value="Mercury_reductase_MerA"/>
    <property type="match status" value="1"/>
</dbReference>
<dbReference type="Proteomes" id="UP001209654">
    <property type="component" value="Unassembled WGS sequence"/>
</dbReference>
<name>A0ABQ5MY19_9MICC</name>
<evidence type="ECO:0000256" key="4">
    <source>
        <dbReference type="ARBA" id="ARBA00022827"/>
    </source>
</evidence>
<comment type="caution">
    <text evidence="8">The sequence shown here is derived from an EMBL/GenBank/DDBJ whole genome shotgun (WGS) entry which is preliminary data.</text>
</comment>
<dbReference type="InterPro" id="IPR050151">
    <property type="entry name" value="Class-I_Pyr_Nuc-Dis_Oxidored"/>
</dbReference>
<protein>
    <submittedName>
        <fullName evidence="8">Oxidoreductase</fullName>
    </submittedName>
</protein>
<dbReference type="InterPro" id="IPR036188">
    <property type="entry name" value="FAD/NAD-bd_sf"/>
</dbReference>
<reference evidence="8 9" key="1">
    <citation type="journal article" date="2023" name="Int. J. Syst. Evol. Microbiol.">
        <title>Arthrobacter mangrovi sp. nov., an actinobacterium isolated from the rhizosphere of a mangrove.</title>
        <authorList>
            <person name="Hamada M."/>
            <person name="Saitou S."/>
            <person name="Enomoto N."/>
            <person name="Nanri K."/>
            <person name="Hidaka K."/>
            <person name="Miura T."/>
            <person name="Tamura T."/>
        </authorList>
    </citation>
    <scope>NUCLEOTIDE SEQUENCE [LARGE SCALE GENOMIC DNA]</scope>
    <source>
        <strain evidence="8 9">NBRC 112813</strain>
    </source>
</reference>
<dbReference type="PRINTS" id="PR00368">
    <property type="entry name" value="FADPNR"/>
</dbReference>
<dbReference type="Pfam" id="PF02852">
    <property type="entry name" value="Pyr_redox_dim"/>
    <property type="match status" value="1"/>
</dbReference>
<evidence type="ECO:0000259" key="6">
    <source>
        <dbReference type="Pfam" id="PF02852"/>
    </source>
</evidence>
<keyword evidence="5" id="KW-0520">NAD</keyword>
<dbReference type="EMBL" id="BRVS01000019">
    <property type="protein sequence ID" value="GLB68582.1"/>
    <property type="molecule type" value="Genomic_DNA"/>
</dbReference>
<feature type="domain" description="Pyridine nucleotide-disulphide oxidoreductase dimerisation" evidence="6">
    <location>
        <begin position="371"/>
        <end position="476"/>
    </location>
</feature>
<comment type="similarity">
    <text evidence="2">Belongs to the class-I pyridine nucleotide-disulfide oxidoreductase family.</text>
</comment>
<dbReference type="Gene3D" id="3.30.390.30">
    <property type="match status" value="1"/>
</dbReference>
<dbReference type="InterPro" id="IPR016156">
    <property type="entry name" value="FAD/NAD-linked_Rdtase_dimer_sf"/>
</dbReference>
<dbReference type="InterPro" id="IPR004099">
    <property type="entry name" value="Pyr_nucl-diS_OxRdtase_dimer"/>
</dbReference>
<keyword evidence="3" id="KW-0285">Flavoprotein</keyword>
<dbReference type="RefSeq" id="WP_264796675.1">
    <property type="nucleotide sequence ID" value="NZ_BRVS01000019.1"/>
</dbReference>
<proteinExistence type="inferred from homology"/>
<comment type="cofactor">
    <cofactor evidence="1">
        <name>FAD</name>
        <dbReference type="ChEBI" id="CHEBI:57692"/>
    </cofactor>
</comment>
<dbReference type="SUPFAM" id="SSF55424">
    <property type="entry name" value="FAD/NAD-linked reductases, dimerisation (C-terminal) domain"/>
    <property type="match status" value="1"/>
</dbReference>
<dbReference type="SUPFAM" id="SSF51905">
    <property type="entry name" value="FAD/NAD(P)-binding domain"/>
    <property type="match status" value="1"/>
</dbReference>
<evidence type="ECO:0000259" key="7">
    <source>
        <dbReference type="Pfam" id="PF07992"/>
    </source>
</evidence>
<keyword evidence="4" id="KW-0274">FAD</keyword>
<dbReference type="Pfam" id="PF07992">
    <property type="entry name" value="Pyr_redox_2"/>
    <property type="match status" value="1"/>
</dbReference>
<evidence type="ECO:0000256" key="2">
    <source>
        <dbReference type="ARBA" id="ARBA00007532"/>
    </source>
</evidence>
<dbReference type="PANTHER" id="PTHR22912:SF151">
    <property type="entry name" value="DIHYDROLIPOYL DEHYDROGENASE, MITOCHONDRIAL"/>
    <property type="match status" value="1"/>
</dbReference>
<evidence type="ECO:0000256" key="1">
    <source>
        <dbReference type="ARBA" id="ARBA00001974"/>
    </source>
</evidence>